<dbReference type="GeneTree" id="ENSGT00530000063816"/>
<dbReference type="PRINTS" id="PR00783">
    <property type="entry name" value="MINTRINSICP"/>
</dbReference>
<dbReference type="PIRSF" id="PIRSF017529">
    <property type="entry name" value="Aquaporin_11/12"/>
    <property type="match status" value="1"/>
</dbReference>
<dbReference type="GO" id="GO:0016020">
    <property type="term" value="C:membrane"/>
    <property type="evidence" value="ECO:0007669"/>
    <property type="project" value="UniProtKB-SubCell"/>
</dbReference>
<dbReference type="AlphaFoldDB" id="A0A3B4ELR0"/>
<evidence type="ECO:0000256" key="3">
    <source>
        <dbReference type="ARBA" id="ARBA00022692"/>
    </source>
</evidence>
<evidence type="ECO:0000256" key="5">
    <source>
        <dbReference type="ARBA" id="ARBA00023136"/>
    </source>
</evidence>
<dbReference type="OMA" id="QRFGFRC"/>
<dbReference type="InterPro" id="IPR051883">
    <property type="entry name" value="AQP11/12_channel"/>
</dbReference>
<dbReference type="InterPro" id="IPR016697">
    <property type="entry name" value="Aquaporin_11/12"/>
</dbReference>
<dbReference type="Proteomes" id="UP001501920">
    <property type="component" value="Chromosome 18"/>
</dbReference>
<comment type="caution">
    <text evidence="6">Lacks conserved residue(s) required for the propagation of feature annotation.</text>
</comment>
<feature type="chain" id="PRO_5017400746" description="Aquaporin" evidence="8">
    <location>
        <begin position="21"/>
        <end position="264"/>
    </location>
</feature>
<dbReference type="InterPro" id="IPR023271">
    <property type="entry name" value="Aquaporin-like"/>
</dbReference>
<gene>
    <name evidence="9" type="primary">AQP11</name>
</gene>
<evidence type="ECO:0000256" key="6">
    <source>
        <dbReference type="PIRNR" id="PIRNR017529"/>
    </source>
</evidence>
<comment type="subcellular location">
    <subcellularLocation>
        <location evidence="1">Membrane</location>
        <topology evidence="1">Multi-pass membrane protein</topology>
    </subcellularLocation>
</comment>
<dbReference type="PRINTS" id="PR02024">
    <property type="entry name" value="AQUAPORIN11"/>
</dbReference>
<keyword evidence="5 6" id="KW-0472">Membrane</keyword>
<comment type="similarity">
    <text evidence="2">Belongs to the MIP/aquaporin (TC 1.A.8) family. AQP11/AQP12 subfamily.</text>
</comment>
<dbReference type="GO" id="GO:0015267">
    <property type="term" value="F:channel activity"/>
    <property type="evidence" value="ECO:0007669"/>
    <property type="project" value="InterPro"/>
</dbReference>
<sequence>MADLAVSVAVLAGVVLLCEAARRSVKAVFSRGDYSLYLTEVLSTLQLCACSQELKLLGESGRIQPQTGLTLVYLITVVHVSTFHGALCNPSGALELLYRGSLRPSASSALIACQLSAAWLSRYAASYLWSFGLSDLHLAHKAQGYQCFDPISAALPAAAAVEMTCAFVLQAAVMNIGAFSENLRVHVIAAVITSLAYAGGSITGAVMNPALAFSLQFPCSGHSFLEYAFVFWMGPILGTASAVAVFEKLIPSLLKGRTNGKKVK</sequence>
<dbReference type="Gene3D" id="1.20.1080.10">
    <property type="entry name" value="Glycerol uptake facilitator protein"/>
    <property type="match status" value="1"/>
</dbReference>
<reference evidence="9 10" key="1">
    <citation type="submission" date="2020-10" db="EMBL/GenBank/DDBJ databases">
        <title>Pygocentrus nattereri (red-bellied piranha) genome, fPygNat1, primary haplotype.</title>
        <authorList>
            <person name="Myers G."/>
            <person name="Meyer A."/>
            <person name="Karagic N."/>
            <person name="Pippel M."/>
            <person name="Winkler S."/>
            <person name="Tracey A."/>
            <person name="Wood J."/>
            <person name="Formenti G."/>
            <person name="Howe K."/>
            <person name="Fedrigo O."/>
            <person name="Jarvis E.D."/>
        </authorList>
    </citation>
    <scope>NUCLEOTIDE SEQUENCE [LARGE SCALE GENOMIC DNA]</scope>
</reference>
<evidence type="ECO:0000313" key="9">
    <source>
        <dbReference type="Ensembl" id="ENSPNAP00000036718.1"/>
    </source>
</evidence>
<evidence type="ECO:0000256" key="7">
    <source>
        <dbReference type="RuleBase" id="RU000477"/>
    </source>
</evidence>
<name>A0A3B4ELR0_PYGNA</name>
<dbReference type="PANTHER" id="PTHR21191:SF7">
    <property type="entry name" value="AQUAPORIN-11"/>
    <property type="match status" value="1"/>
</dbReference>
<dbReference type="InterPro" id="IPR023266">
    <property type="entry name" value="Aquaporin_11"/>
</dbReference>
<evidence type="ECO:0000256" key="8">
    <source>
        <dbReference type="SAM" id="SignalP"/>
    </source>
</evidence>
<evidence type="ECO:0000313" key="10">
    <source>
        <dbReference type="Proteomes" id="UP001501920"/>
    </source>
</evidence>
<dbReference type="GO" id="GO:0005737">
    <property type="term" value="C:cytoplasm"/>
    <property type="evidence" value="ECO:0007669"/>
    <property type="project" value="TreeGrafter"/>
</dbReference>
<feature type="signal peptide" evidence="8">
    <location>
        <begin position="1"/>
        <end position="20"/>
    </location>
</feature>
<reference evidence="9" key="3">
    <citation type="submission" date="2025-09" db="UniProtKB">
        <authorList>
            <consortium name="Ensembl"/>
        </authorList>
    </citation>
    <scope>IDENTIFICATION</scope>
</reference>
<dbReference type="Pfam" id="PF00230">
    <property type="entry name" value="MIP"/>
    <property type="match status" value="1"/>
</dbReference>
<evidence type="ECO:0000256" key="1">
    <source>
        <dbReference type="ARBA" id="ARBA00004141"/>
    </source>
</evidence>
<organism evidence="9 10">
    <name type="scientific">Pygocentrus nattereri</name>
    <name type="common">Red-bellied piranha</name>
    <dbReference type="NCBI Taxonomy" id="42514"/>
    <lineage>
        <taxon>Eukaryota</taxon>
        <taxon>Metazoa</taxon>
        <taxon>Chordata</taxon>
        <taxon>Craniata</taxon>
        <taxon>Vertebrata</taxon>
        <taxon>Euteleostomi</taxon>
        <taxon>Actinopterygii</taxon>
        <taxon>Neopterygii</taxon>
        <taxon>Teleostei</taxon>
        <taxon>Ostariophysi</taxon>
        <taxon>Characiformes</taxon>
        <taxon>Characoidei</taxon>
        <taxon>Pygocentrus</taxon>
    </lineage>
</organism>
<keyword evidence="10" id="KW-1185">Reference proteome</keyword>
<evidence type="ECO:0000256" key="2">
    <source>
        <dbReference type="ARBA" id="ARBA00005900"/>
    </source>
</evidence>
<feature type="transmembrane region" description="Helical" evidence="6">
    <location>
        <begin position="185"/>
        <end position="207"/>
    </location>
</feature>
<accession>A0A3B4ELR0</accession>
<keyword evidence="7" id="KW-0813">Transport</keyword>
<dbReference type="SUPFAM" id="SSF81338">
    <property type="entry name" value="Aquaporin-like"/>
    <property type="match status" value="1"/>
</dbReference>
<dbReference type="PANTHER" id="PTHR21191">
    <property type="entry name" value="AQUAPORIN"/>
    <property type="match status" value="1"/>
</dbReference>
<evidence type="ECO:0000256" key="4">
    <source>
        <dbReference type="ARBA" id="ARBA00022989"/>
    </source>
</evidence>
<keyword evidence="4 6" id="KW-1133">Transmembrane helix</keyword>
<dbReference type="STRING" id="42514.ENSPNAP00000036718"/>
<keyword evidence="3 6" id="KW-0812">Transmembrane</keyword>
<proteinExistence type="inferred from homology"/>
<dbReference type="InterPro" id="IPR000425">
    <property type="entry name" value="MIP"/>
</dbReference>
<keyword evidence="8" id="KW-0732">Signal</keyword>
<protein>
    <recommendedName>
        <fullName evidence="6">Aquaporin</fullName>
    </recommendedName>
</protein>
<reference evidence="9" key="2">
    <citation type="submission" date="2025-08" db="UniProtKB">
        <authorList>
            <consortium name="Ensembl"/>
        </authorList>
    </citation>
    <scope>IDENTIFICATION</scope>
</reference>
<dbReference type="Ensembl" id="ENSPNAT00000031694.2">
    <property type="protein sequence ID" value="ENSPNAP00000036718.1"/>
    <property type="gene ID" value="ENSPNAG00000027775.2"/>
</dbReference>
<dbReference type="OrthoDB" id="9894770at2759"/>
<feature type="transmembrane region" description="Helical" evidence="6">
    <location>
        <begin position="227"/>
        <end position="246"/>
    </location>
</feature>